<dbReference type="VEuPathDB" id="VectorBase:GPAI034979"/>
<keyword evidence="2" id="KW-1185">Reference proteome</keyword>
<organism evidence="1 2">
    <name type="scientific">Glossina pallidipes</name>
    <name type="common">Tsetse fly</name>
    <dbReference type="NCBI Taxonomy" id="7398"/>
    <lineage>
        <taxon>Eukaryota</taxon>
        <taxon>Metazoa</taxon>
        <taxon>Ecdysozoa</taxon>
        <taxon>Arthropoda</taxon>
        <taxon>Hexapoda</taxon>
        <taxon>Insecta</taxon>
        <taxon>Pterygota</taxon>
        <taxon>Neoptera</taxon>
        <taxon>Endopterygota</taxon>
        <taxon>Diptera</taxon>
        <taxon>Brachycera</taxon>
        <taxon>Muscomorpha</taxon>
        <taxon>Hippoboscoidea</taxon>
        <taxon>Glossinidae</taxon>
        <taxon>Glossina</taxon>
    </lineage>
</organism>
<reference evidence="2" key="1">
    <citation type="submission" date="2014-03" db="EMBL/GenBank/DDBJ databases">
        <authorList>
            <person name="Aksoy S."/>
            <person name="Warren W."/>
            <person name="Wilson R.K."/>
        </authorList>
    </citation>
    <scope>NUCLEOTIDE SEQUENCE [LARGE SCALE GENOMIC DNA]</scope>
    <source>
        <strain evidence="2">IAEA</strain>
    </source>
</reference>
<name>A0A1B0A5D7_GLOPL</name>
<evidence type="ECO:0000313" key="1">
    <source>
        <dbReference type="EnsemblMetazoa" id="GPAI034979-PA"/>
    </source>
</evidence>
<protein>
    <submittedName>
        <fullName evidence="1">Uncharacterized protein</fullName>
    </submittedName>
</protein>
<sequence>MYAKLATTTITSATTTTTTITTTTTTTTTTASCVNETPPKKCDFGDCREHRTLKFMGVLLVSNKGTSTSASNAYIRAYMDLSADVAVTDEQITNVSALATVLSKFDSQLLLIGKVSSSDQKAKSENYLTVVCLIVPERKTMRSKKQKMLSTCFLHEIKLKFKANQISGVK</sequence>
<reference evidence="1" key="2">
    <citation type="submission" date="2020-05" db="UniProtKB">
        <authorList>
            <consortium name="EnsemblMetazoa"/>
        </authorList>
    </citation>
    <scope>IDENTIFICATION</scope>
    <source>
        <strain evidence="1">IAEA</strain>
    </source>
</reference>
<dbReference type="Proteomes" id="UP000092445">
    <property type="component" value="Unassembled WGS sequence"/>
</dbReference>
<dbReference type="AlphaFoldDB" id="A0A1B0A5D7"/>
<accession>A0A1B0A5D7</accession>
<proteinExistence type="predicted"/>
<dbReference type="EnsemblMetazoa" id="GPAI034979-RA">
    <property type="protein sequence ID" value="GPAI034979-PA"/>
    <property type="gene ID" value="GPAI034979"/>
</dbReference>
<evidence type="ECO:0000313" key="2">
    <source>
        <dbReference type="Proteomes" id="UP000092445"/>
    </source>
</evidence>
<dbReference type="PROSITE" id="PS51257">
    <property type="entry name" value="PROKAR_LIPOPROTEIN"/>
    <property type="match status" value="1"/>
</dbReference>